<keyword evidence="2" id="KW-1185">Reference proteome</keyword>
<accession>A0A0A6P4P8</accession>
<protein>
    <recommendedName>
        <fullName evidence="3">PIN domain-containing protein</fullName>
    </recommendedName>
</protein>
<dbReference type="InterPro" id="IPR029060">
    <property type="entry name" value="PIN-like_dom_sf"/>
</dbReference>
<evidence type="ECO:0000313" key="1">
    <source>
        <dbReference type="EMBL" id="KHD05402.1"/>
    </source>
</evidence>
<sequence>MRQTIYIETSIPSFYYEDRSDAAAVARREWTRKWWDNNSYAYDLVSSTAVIDELKNGEYAKKDNCLSDDIPLLVIEPEVSQITATYLQHKLMPNDPTGDVLHLALASHYKCDFLLTWNCKHLANANKFRHIKQINTLLGIFIPNLITPLELLGEQSDE</sequence>
<dbReference type="EMBL" id="JSZA02000276">
    <property type="protein sequence ID" value="KHD05402.1"/>
    <property type="molecule type" value="Genomic_DNA"/>
</dbReference>
<evidence type="ECO:0000313" key="2">
    <source>
        <dbReference type="Proteomes" id="UP000030428"/>
    </source>
</evidence>
<dbReference type="SUPFAM" id="SSF88723">
    <property type="entry name" value="PIN domain-like"/>
    <property type="match status" value="1"/>
</dbReference>
<dbReference type="AlphaFoldDB" id="A0A0A6P4P8"/>
<proteinExistence type="predicted"/>
<comment type="caution">
    <text evidence="1">The sequence shown here is derived from an EMBL/GenBank/DDBJ whole genome shotgun (WGS) entry which is preliminary data.</text>
</comment>
<name>A0A0A6P4P8_9GAMM</name>
<dbReference type="CDD" id="cd18687">
    <property type="entry name" value="PIN_VapC-like"/>
    <property type="match status" value="1"/>
</dbReference>
<evidence type="ECO:0008006" key="3">
    <source>
        <dbReference type="Google" id="ProtNLM"/>
    </source>
</evidence>
<reference evidence="1 2" key="1">
    <citation type="journal article" date="2016" name="Front. Microbiol.">
        <title>Single-Cell (Meta-)Genomics of a Dimorphic Candidatus Thiomargarita nelsonii Reveals Genomic Plasticity.</title>
        <authorList>
            <person name="Flood B.E."/>
            <person name="Fliss P."/>
            <person name="Jones D.S."/>
            <person name="Dick G.J."/>
            <person name="Jain S."/>
            <person name="Kaster A.K."/>
            <person name="Winkel M."/>
            <person name="Mussmann M."/>
            <person name="Bailey J."/>
        </authorList>
    </citation>
    <scope>NUCLEOTIDE SEQUENCE [LARGE SCALE GENOMIC DNA]</scope>
    <source>
        <strain evidence="1">Hydrate Ridge</strain>
    </source>
</reference>
<organism evidence="1 2">
    <name type="scientific">Candidatus Thiomargarita nelsonii</name>
    <dbReference type="NCBI Taxonomy" id="1003181"/>
    <lineage>
        <taxon>Bacteria</taxon>
        <taxon>Pseudomonadati</taxon>
        <taxon>Pseudomonadota</taxon>
        <taxon>Gammaproteobacteria</taxon>
        <taxon>Thiotrichales</taxon>
        <taxon>Thiotrichaceae</taxon>
        <taxon>Thiomargarita</taxon>
    </lineage>
</organism>
<gene>
    <name evidence="1" type="ORF">PN36_32205</name>
</gene>
<dbReference type="Proteomes" id="UP000030428">
    <property type="component" value="Unassembled WGS sequence"/>
</dbReference>